<feature type="compositionally biased region" description="Basic and acidic residues" evidence="1">
    <location>
        <begin position="27"/>
        <end position="40"/>
    </location>
</feature>
<dbReference type="RefSeq" id="WP_018710458.1">
    <property type="nucleotide sequence ID" value="NZ_CAUCAW010000049.1"/>
</dbReference>
<dbReference type="GeneID" id="82442957"/>
<sequence>MGTLGCINDMLRRDKENRELRKRGRERMHETRKKLLDARKMQTNSQLSAEEIDSIREKIVEKEECDKNQAFKIKMKMMVLCLCLFLIMYLLFLLC</sequence>
<keyword evidence="2" id="KW-0472">Membrane</keyword>
<dbReference type="AlphaFoldDB" id="A0AAW5N6J1"/>
<dbReference type="Proteomes" id="UP001204579">
    <property type="component" value="Unassembled WGS sequence"/>
</dbReference>
<reference evidence="3 4" key="1">
    <citation type="submission" date="2022-08" db="EMBL/GenBank/DDBJ databases">
        <authorList>
            <person name="Zeman M."/>
            <person name="Kubasova T."/>
        </authorList>
    </citation>
    <scope>NUCLEOTIDE SEQUENCE [LARGE SCALE GENOMIC DNA]</scope>
    <source>
        <strain evidence="3 4">ET62</strain>
    </source>
</reference>
<keyword evidence="4" id="KW-1185">Reference proteome</keyword>
<keyword evidence="2" id="KW-1133">Transmembrane helix</keyword>
<accession>A0AAW5N6J1</accession>
<feature type="region of interest" description="Disordered" evidence="1">
    <location>
        <begin position="18"/>
        <end position="42"/>
    </location>
</feature>
<name>A0AAW5N6J1_9BACT</name>
<evidence type="ECO:0000256" key="1">
    <source>
        <dbReference type="SAM" id="MobiDB-lite"/>
    </source>
</evidence>
<protein>
    <submittedName>
        <fullName evidence="3">Uncharacterized protein</fullName>
    </submittedName>
</protein>
<feature type="transmembrane region" description="Helical" evidence="2">
    <location>
        <begin position="77"/>
        <end position="94"/>
    </location>
</feature>
<gene>
    <name evidence="3" type="ORF">NW209_05865</name>
</gene>
<proteinExistence type="predicted"/>
<comment type="caution">
    <text evidence="3">The sequence shown here is derived from an EMBL/GenBank/DDBJ whole genome shotgun (WGS) entry which is preliminary data.</text>
</comment>
<dbReference type="EMBL" id="JANRHJ010000005">
    <property type="protein sequence ID" value="MCR8873545.1"/>
    <property type="molecule type" value="Genomic_DNA"/>
</dbReference>
<keyword evidence="2" id="KW-0812">Transmembrane</keyword>
<evidence type="ECO:0000313" key="3">
    <source>
        <dbReference type="EMBL" id="MCR8873545.1"/>
    </source>
</evidence>
<evidence type="ECO:0000256" key="2">
    <source>
        <dbReference type="SAM" id="Phobius"/>
    </source>
</evidence>
<evidence type="ECO:0000313" key="4">
    <source>
        <dbReference type="Proteomes" id="UP001204579"/>
    </source>
</evidence>
<organism evidence="3 4">
    <name type="scientific">Phocaeicola barnesiae</name>
    <dbReference type="NCBI Taxonomy" id="376804"/>
    <lineage>
        <taxon>Bacteria</taxon>
        <taxon>Pseudomonadati</taxon>
        <taxon>Bacteroidota</taxon>
        <taxon>Bacteroidia</taxon>
        <taxon>Bacteroidales</taxon>
        <taxon>Bacteroidaceae</taxon>
        <taxon>Phocaeicola</taxon>
    </lineage>
</organism>